<accession>A0A8S9IXF9</accession>
<evidence type="ECO:0000313" key="2">
    <source>
        <dbReference type="EMBL" id="KAF2573756.1"/>
    </source>
</evidence>
<evidence type="ECO:0000256" key="1">
    <source>
        <dbReference type="SAM" id="MobiDB-lite"/>
    </source>
</evidence>
<proteinExistence type="predicted"/>
<name>A0A8S9IXF9_BRACR</name>
<organism evidence="2">
    <name type="scientific">Brassica cretica</name>
    <name type="common">Mustard</name>
    <dbReference type="NCBI Taxonomy" id="69181"/>
    <lineage>
        <taxon>Eukaryota</taxon>
        <taxon>Viridiplantae</taxon>
        <taxon>Streptophyta</taxon>
        <taxon>Embryophyta</taxon>
        <taxon>Tracheophyta</taxon>
        <taxon>Spermatophyta</taxon>
        <taxon>Magnoliopsida</taxon>
        <taxon>eudicotyledons</taxon>
        <taxon>Gunneridae</taxon>
        <taxon>Pentapetalae</taxon>
        <taxon>rosids</taxon>
        <taxon>malvids</taxon>
        <taxon>Brassicales</taxon>
        <taxon>Brassicaceae</taxon>
        <taxon>Brassiceae</taxon>
        <taxon>Brassica</taxon>
    </lineage>
</organism>
<comment type="caution">
    <text evidence="2">The sequence shown here is derived from an EMBL/GenBank/DDBJ whole genome shotgun (WGS) entry which is preliminary data.</text>
</comment>
<reference evidence="2" key="1">
    <citation type="submission" date="2019-12" db="EMBL/GenBank/DDBJ databases">
        <title>Genome sequencing and annotation of Brassica cretica.</title>
        <authorList>
            <person name="Studholme D.J."/>
            <person name="Sarris P.F."/>
        </authorList>
    </citation>
    <scope>NUCLEOTIDE SEQUENCE</scope>
    <source>
        <strain evidence="2">PFS-102/07</strain>
        <tissue evidence="2">Leaf</tissue>
    </source>
</reference>
<gene>
    <name evidence="2" type="ORF">F2Q70_00004010</name>
</gene>
<sequence>MADKSNQADARDVPLPENHNAASKQSSSKAKTSRSRRSQSSPGDRGAVTKITRLTYSKGRRTDMKKAHVENPRESYTLTSTLFSSQF</sequence>
<feature type="region of interest" description="Disordered" evidence="1">
    <location>
        <begin position="1"/>
        <end position="50"/>
    </location>
</feature>
<protein>
    <submittedName>
        <fullName evidence="2">Uncharacterized protein</fullName>
    </submittedName>
</protein>
<dbReference type="AlphaFoldDB" id="A0A8S9IXF9"/>
<dbReference type="EMBL" id="QGKY02001015">
    <property type="protein sequence ID" value="KAF2573756.1"/>
    <property type="molecule type" value="Genomic_DNA"/>
</dbReference>
<feature type="compositionally biased region" description="Low complexity" evidence="1">
    <location>
        <begin position="21"/>
        <end position="30"/>
    </location>
</feature>